<dbReference type="RefSeq" id="WP_262429244.1">
    <property type="nucleotide sequence ID" value="NZ_JACRTG010000016.1"/>
</dbReference>
<dbReference type="Proteomes" id="UP000601171">
    <property type="component" value="Unassembled WGS sequence"/>
</dbReference>
<dbReference type="Pfam" id="PF09339">
    <property type="entry name" value="HTH_IclR"/>
    <property type="match status" value="1"/>
</dbReference>
<comment type="function">
    <text evidence="4">May be an activator protein for the gylABX operon.</text>
</comment>
<dbReference type="Gene3D" id="1.10.10.10">
    <property type="entry name" value="Winged helix-like DNA-binding domain superfamily/Winged helix DNA-binding domain"/>
    <property type="match status" value="1"/>
</dbReference>
<proteinExistence type="predicted"/>
<evidence type="ECO:0000256" key="3">
    <source>
        <dbReference type="ARBA" id="ARBA00023163"/>
    </source>
</evidence>
<sequence>MIQSIERAINILELYHDKELLGVSEIARSLGIAKTTAHGIIKTLEHYGYLEKDEETNKYTLGISLLELGTLYMDRLDIKNKSIDYMVKLQADTGEAVQLATYKQGHIIYIARSLTNNFMRISMREGQLTPAYCTATGKVILANLHNDELDTYIKNIKFEKRTPNTISNTLDLIEELKLTRERGFSIDNEENEIGIKGIGMPIFDLKGKPIAAISLGCMAEEFHPQYIKTLVPKLQNTVQLISKKLGYQEK</sequence>
<evidence type="ECO:0000259" key="7">
    <source>
        <dbReference type="PROSITE" id="PS51078"/>
    </source>
</evidence>
<dbReference type="InterPro" id="IPR036388">
    <property type="entry name" value="WH-like_DNA-bd_sf"/>
</dbReference>
<evidence type="ECO:0000256" key="5">
    <source>
        <dbReference type="ARBA" id="ARBA00070406"/>
    </source>
</evidence>
<keyword evidence="1" id="KW-0805">Transcription regulation</keyword>
<organism evidence="8 9">
    <name type="scientific">Paratissierella segnis</name>
    <dbReference type="NCBI Taxonomy" id="2763679"/>
    <lineage>
        <taxon>Bacteria</taxon>
        <taxon>Bacillati</taxon>
        <taxon>Bacillota</taxon>
        <taxon>Tissierellia</taxon>
        <taxon>Tissierellales</taxon>
        <taxon>Tissierellaceae</taxon>
        <taxon>Paratissierella</taxon>
    </lineage>
</organism>
<dbReference type="FunFam" id="1.10.10.10:FF:000056">
    <property type="entry name" value="IclR family transcriptional regulator"/>
    <property type="match status" value="1"/>
</dbReference>
<dbReference type="SUPFAM" id="SSF55781">
    <property type="entry name" value="GAF domain-like"/>
    <property type="match status" value="1"/>
</dbReference>
<dbReference type="GO" id="GO:0045892">
    <property type="term" value="P:negative regulation of DNA-templated transcription"/>
    <property type="evidence" value="ECO:0007669"/>
    <property type="project" value="TreeGrafter"/>
</dbReference>
<dbReference type="InterPro" id="IPR029016">
    <property type="entry name" value="GAF-like_dom_sf"/>
</dbReference>
<dbReference type="SUPFAM" id="SSF46785">
    <property type="entry name" value="Winged helix' DNA-binding domain"/>
    <property type="match status" value="1"/>
</dbReference>
<protein>
    <recommendedName>
        <fullName evidence="5">Glycerol operon regulatory protein</fullName>
    </recommendedName>
</protein>
<keyword evidence="2" id="KW-0238">DNA-binding</keyword>
<name>A0A926EUB6_9FIRM</name>
<keyword evidence="9" id="KW-1185">Reference proteome</keyword>
<dbReference type="InterPro" id="IPR005471">
    <property type="entry name" value="Tscrpt_reg_IclR_N"/>
</dbReference>
<dbReference type="GO" id="GO:0003677">
    <property type="term" value="F:DNA binding"/>
    <property type="evidence" value="ECO:0007669"/>
    <property type="project" value="UniProtKB-KW"/>
</dbReference>
<dbReference type="PANTHER" id="PTHR30136">
    <property type="entry name" value="HELIX-TURN-HELIX TRANSCRIPTIONAL REGULATOR, ICLR FAMILY"/>
    <property type="match status" value="1"/>
</dbReference>
<dbReference type="InterPro" id="IPR036390">
    <property type="entry name" value="WH_DNA-bd_sf"/>
</dbReference>
<gene>
    <name evidence="8" type="ORF">H8707_06055</name>
</gene>
<evidence type="ECO:0000256" key="1">
    <source>
        <dbReference type="ARBA" id="ARBA00023015"/>
    </source>
</evidence>
<accession>A0A926EUB6</accession>
<dbReference type="PROSITE" id="PS51078">
    <property type="entry name" value="ICLR_ED"/>
    <property type="match status" value="1"/>
</dbReference>
<evidence type="ECO:0000313" key="8">
    <source>
        <dbReference type="EMBL" id="MBC8587796.1"/>
    </source>
</evidence>
<reference evidence="8" key="1">
    <citation type="submission" date="2020-08" db="EMBL/GenBank/DDBJ databases">
        <title>Genome public.</title>
        <authorList>
            <person name="Liu C."/>
            <person name="Sun Q."/>
        </authorList>
    </citation>
    <scope>NUCLEOTIDE SEQUENCE</scope>
    <source>
        <strain evidence="8">BX21</strain>
    </source>
</reference>
<dbReference type="AlphaFoldDB" id="A0A926EUB6"/>
<evidence type="ECO:0000256" key="4">
    <source>
        <dbReference type="ARBA" id="ARBA00058938"/>
    </source>
</evidence>
<dbReference type="InterPro" id="IPR050707">
    <property type="entry name" value="HTH_MetabolicPath_Reg"/>
</dbReference>
<evidence type="ECO:0000259" key="6">
    <source>
        <dbReference type="PROSITE" id="PS51077"/>
    </source>
</evidence>
<dbReference type="PANTHER" id="PTHR30136:SF24">
    <property type="entry name" value="HTH-TYPE TRANSCRIPTIONAL REPRESSOR ALLR"/>
    <property type="match status" value="1"/>
</dbReference>
<feature type="domain" description="HTH iclR-type" evidence="6">
    <location>
        <begin position="2"/>
        <end position="63"/>
    </location>
</feature>
<evidence type="ECO:0000313" key="9">
    <source>
        <dbReference type="Proteomes" id="UP000601171"/>
    </source>
</evidence>
<keyword evidence="3" id="KW-0804">Transcription</keyword>
<dbReference type="EMBL" id="JACRTG010000016">
    <property type="protein sequence ID" value="MBC8587796.1"/>
    <property type="molecule type" value="Genomic_DNA"/>
</dbReference>
<dbReference type="Pfam" id="PF01614">
    <property type="entry name" value="IclR_C"/>
    <property type="match status" value="1"/>
</dbReference>
<dbReference type="PROSITE" id="PS51077">
    <property type="entry name" value="HTH_ICLR"/>
    <property type="match status" value="1"/>
</dbReference>
<dbReference type="SMART" id="SM00346">
    <property type="entry name" value="HTH_ICLR"/>
    <property type="match status" value="1"/>
</dbReference>
<comment type="caution">
    <text evidence="8">The sequence shown here is derived from an EMBL/GenBank/DDBJ whole genome shotgun (WGS) entry which is preliminary data.</text>
</comment>
<feature type="domain" description="IclR-ED" evidence="7">
    <location>
        <begin position="64"/>
        <end position="247"/>
    </location>
</feature>
<evidence type="ECO:0000256" key="2">
    <source>
        <dbReference type="ARBA" id="ARBA00023125"/>
    </source>
</evidence>
<dbReference type="GO" id="GO:0003700">
    <property type="term" value="F:DNA-binding transcription factor activity"/>
    <property type="evidence" value="ECO:0007669"/>
    <property type="project" value="TreeGrafter"/>
</dbReference>
<dbReference type="Gene3D" id="3.30.450.40">
    <property type="match status" value="1"/>
</dbReference>
<dbReference type="InterPro" id="IPR014757">
    <property type="entry name" value="Tscrpt_reg_IclR_C"/>
</dbReference>